<dbReference type="GO" id="GO:0005762">
    <property type="term" value="C:mitochondrial large ribosomal subunit"/>
    <property type="evidence" value="ECO:0007669"/>
    <property type="project" value="TreeGrafter"/>
</dbReference>
<dbReference type="Gene3D" id="3.90.280.10">
    <property type="entry name" value="PEBP-like"/>
    <property type="match status" value="1"/>
</dbReference>
<evidence type="ECO:0000313" key="1">
    <source>
        <dbReference type="EMBL" id="KAK0181042.1"/>
    </source>
</evidence>
<evidence type="ECO:0000313" key="2">
    <source>
        <dbReference type="Proteomes" id="UP001168972"/>
    </source>
</evidence>
<dbReference type="PANTHER" id="PTHR11362">
    <property type="entry name" value="PHOSPHATIDYLETHANOLAMINE-BINDING PROTEIN"/>
    <property type="match status" value="1"/>
</dbReference>
<dbReference type="InterPro" id="IPR035810">
    <property type="entry name" value="PEBP_euk"/>
</dbReference>
<comment type="caution">
    <text evidence="1">The sequence shown here is derived from an EMBL/GenBank/DDBJ whole genome shotgun (WGS) entry which is preliminary data.</text>
</comment>
<name>A0AA39G3W7_MICHY</name>
<dbReference type="AlphaFoldDB" id="A0AA39G3W7"/>
<keyword evidence="2" id="KW-1185">Reference proteome</keyword>
<dbReference type="PANTHER" id="PTHR11362:SF133">
    <property type="entry name" value="LARGE RIBOSOMAL SUBUNIT PROTEIN ML38"/>
    <property type="match status" value="1"/>
</dbReference>
<sequence>MTSRLFRYMKNDLITGNIQQIRFYRRGKPPHLAKTLKQRLEELNYKDPEISFKVDIGFKSHRFSRGKLTEDYSEYVKKVRSNPEMEKKARRKELLIDLDQMRKDWWISTAPSQIKTIADHYGVYDDLFGDAYFHPVLPLDIKYDFGDEEKIATVHRGNILLPSETSNPPTITYDAEPDTLWTLLLTTPDGNFSDRKFEYCHWFIGNIPGNDVKKGDVILQFFDLVSRNWETKEFYRKYQDVITPAGLAFYQATWDQSVQDFYHNELDMKAPMFEYDFPKPYIRPQEWFPKAQPFNLYMDKYRDPKKINQEFLMKKMKTVHPFKESPPPLRYPNAQPLPKDMPSWLKLETKKERQGFGRVNDIK</sequence>
<gene>
    <name evidence="1" type="ORF">PV327_003363</name>
</gene>
<protein>
    <recommendedName>
        <fullName evidence="3">39S ribosomal protein L38, mitochondrial</fullName>
    </recommendedName>
</protein>
<evidence type="ECO:0008006" key="3">
    <source>
        <dbReference type="Google" id="ProtNLM"/>
    </source>
</evidence>
<dbReference type="SUPFAM" id="SSF49777">
    <property type="entry name" value="PEBP-like"/>
    <property type="match status" value="1"/>
</dbReference>
<proteinExistence type="predicted"/>
<organism evidence="1 2">
    <name type="scientific">Microctonus hyperodae</name>
    <name type="common">Parasitoid wasp</name>
    <dbReference type="NCBI Taxonomy" id="165561"/>
    <lineage>
        <taxon>Eukaryota</taxon>
        <taxon>Metazoa</taxon>
        <taxon>Ecdysozoa</taxon>
        <taxon>Arthropoda</taxon>
        <taxon>Hexapoda</taxon>
        <taxon>Insecta</taxon>
        <taxon>Pterygota</taxon>
        <taxon>Neoptera</taxon>
        <taxon>Endopterygota</taxon>
        <taxon>Hymenoptera</taxon>
        <taxon>Apocrita</taxon>
        <taxon>Ichneumonoidea</taxon>
        <taxon>Braconidae</taxon>
        <taxon>Euphorinae</taxon>
        <taxon>Microctonus</taxon>
    </lineage>
</organism>
<accession>A0AA39G3W7</accession>
<dbReference type="Proteomes" id="UP001168972">
    <property type="component" value="Unassembled WGS sequence"/>
</dbReference>
<dbReference type="InterPro" id="IPR036610">
    <property type="entry name" value="PEBP-like_sf"/>
</dbReference>
<reference evidence="1" key="2">
    <citation type="submission" date="2023-03" db="EMBL/GenBank/DDBJ databases">
        <authorList>
            <person name="Inwood S.N."/>
            <person name="Skelly J.G."/>
            <person name="Guhlin J."/>
            <person name="Harrop T.W.R."/>
            <person name="Goldson S.G."/>
            <person name="Dearden P.K."/>
        </authorList>
    </citation>
    <scope>NUCLEOTIDE SEQUENCE</scope>
    <source>
        <strain evidence="1">Lincoln</strain>
        <tissue evidence="1">Whole body</tissue>
    </source>
</reference>
<reference evidence="1" key="1">
    <citation type="journal article" date="2023" name="bioRxiv">
        <title>Scaffold-level genome assemblies of two parasitoid biocontrol wasps reveal the parthenogenesis mechanism and an associated novel virus.</title>
        <authorList>
            <person name="Inwood S."/>
            <person name="Skelly J."/>
            <person name="Guhlin J."/>
            <person name="Harrop T."/>
            <person name="Goldson S."/>
            <person name="Dearden P."/>
        </authorList>
    </citation>
    <scope>NUCLEOTIDE SEQUENCE</scope>
    <source>
        <strain evidence="1">Lincoln</strain>
        <tissue evidence="1">Whole body</tissue>
    </source>
</reference>
<dbReference type="EMBL" id="JAQQBR010000002">
    <property type="protein sequence ID" value="KAK0181042.1"/>
    <property type="molecule type" value="Genomic_DNA"/>
</dbReference>